<feature type="binding site" evidence="18">
    <location>
        <begin position="72"/>
        <end position="76"/>
    </location>
    <ligand>
        <name>(6S)-NADPHX</name>
        <dbReference type="ChEBI" id="CHEBI:64076"/>
    </ligand>
</feature>
<evidence type="ECO:0000256" key="8">
    <source>
        <dbReference type="ARBA" id="ARBA00022857"/>
    </source>
</evidence>
<comment type="caution">
    <text evidence="18">Lacks conserved residue(s) required for the propagation of feature annotation.</text>
</comment>
<sequence length="511" mass="51235">MSASCATPAPGAPLPGTPLYDATALRAIEAAALSHASDATTLMQRAGQAGWRTLLSYWPQARRIVVVCGPGNNGGDGYVLATQALASGRDAVVVRLASHAPRTDAAQAMCAAFEAAGGRILAFDRALPVADVVVDAVFGIGLSRAPDDATAALIDAINAAGVPVLALDTPSGLSGDRGSAAGAAVRATHTLQFLAPQIGLQTGDGPDHAGALSLDTLGVDTRCFTNAQANARRIDAHDLAHWLRPRSRNAHKGRHGRVLCIGGDHGTGGAVLLAAGAALRAGAGLVEVATQGVHVAPLLARWPEAMVRRTDNVSALAGALDAADVIALGPGLGQGSWGYALFDETLDASSAAGTPLVLDADALNLLAARPRALPAGAILTPHPGEAARLLDLDTAAIQRDRPAAVRALAARWNAVVVLKGAGTLVCAPGGLPWLIAAGNPGMATGGMGDVLTGVIAALRAQGLDAEHAAACGALLHAVAGDTAARTSGERGLLPGDLIDVLRACANPEPNA</sequence>
<dbReference type="PROSITE" id="PS01050">
    <property type="entry name" value="YJEF_C_2"/>
    <property type="match status" value="1"/>
</dbReference>
<comment type="subunit">
    <text evidence="17">Homotetramer.</text>
</comment>
<comment type="catalytic activity">
    <reaction evidence="2 18 19">
        <text>(6R)-NADPHX = (6S)-NADPHX</text>
        <dbReference type="Rhea" id="RHEA:32227"/>
        <dbReference type="ChEBI" id="CHEBI:64076"/>
        <dbReference type="ChEBI" id="CHEBI:64077"/>
        <dbReference type="EC" id="5.1.99.6"/>
    </reaction>
</comment>
<reference evidence="22" key="2">
    <citation type="journal article" date="2022" name="Syst. Appl. Microbiol.">
        <title>Physiological and genomic characterisation of Luteimonas fraxinea sp. nov., a bacterial species associated with trees tolerant to ash dieback.</title>
        <authorList>
            <person name="Ulrich K."/>
            <person name="Becker R."/>
            <person name="Behrendt U."/>
            <person name="Kube M."/>
            <person name="Schneck V."/>
            <person name="Ulrich A."/>
        </authorList>
    </citation>
    <scope>NUCLEOTIDE SEQUENCE</scope>
    <source>
        <strain evidence="22">A1P009</strain>
    </source>
</reference>
<dbReference type="EMBL" id="JAJQKU010000004">
    <property type="protein sequence ID" value="MCD9097806.1"/>
    <property type="molecule type" value="Genomic_DNA"/>
</dbReference>
<comment type="catalytic activity">
    <reaction evidence="15 17 19">
        <text>(6S)-NADHX + ADP = AMP + phosphate + NADH + H(+)</text>
        <dbReference type="Rhea" id="RHEA:32223"/>
        <dbReference type="ChEBI" id="CHEBI:15378"/>
        <dbReference type="ChEBI" id="CHEBI:43474"/>
        <dbReference type="ChEBI" id="CHEBI:57945"/>
        <dbReference type="ChEBI" id="CHEBI:64074"/>
        <dbReference type="ChEBI" id="CHEBI:456215"/>
        <dbReference type="ChEBI" id="CHEBI:456216"/>
        <dbReference type="EC" id="4.2.1.136"/>
    </reaction>
</comment>
<keyword evidence="13" id="KW-0511">Multifunctional enzyme</keyword>
<dbReference type="PIRSF" id="PIRSF017184">
    <property type="entry name" value="Nnr"/>
    <property type="match status" value="1"/>
</dbReference>
<comment type="similarity">
    <text evidence="17">Belongs to the NnrD/CARKD family.</text>
</comment>
<dbReference type="Gene3D" id="3.40.1190.20">
    <property type="match status" value="1"/>
</dbReference>
<feature type="domain" description="YjeF N-terminal" evidence="21">
    <location>
        <begin position="25"/>
        <end position="225"/>
    </location>
</feature>
<keyword evidence="7 17" id="KW-0067">ATP-binding</keyword>
<feature type="binding site" evidence="17">
    <location>
        <position position="449"/>
    </location>
    <ligand>
        <name>(6S)-NADPHX</name>
        <dbReference type="ChEBI" id="CHEBI:64076"/>
    </ligand>
</feature>
<dbReference type="SUPFAM" id="SSF53613">
    <property type="entry name" value="Ribokinase-like"/>
    <property type="match status" value="1"/>
</dbReference>
<organism evidence="22 23">
    <name type="scientific">Luteimonas fraxinea</name>
    <dbReference type="NCBI Taxonomy" id="2901869"/>
    <lineage>
        <taxon>Bacteria</taxon>
        <taxon>Pseudomonadati</taxon>
        <taxon>Pseudomonadota</taxon>
        <taxon>Gammaproteobacteria</taxon>
        <taxon>Lysobacterales</taxon>
        <taxon>Lysobacteraceae</taxon>
        <taxon>Luteimonas</taxon>
    </lineage>
</organism>
<name>A0ABS8UE94_9GAMM</name>
<evidence type="ECO:0000256" key="4">
    <source>
        <dbReference type="ARBA" id="ARBA00009524"/>
    </source>
</evidence>
<dbReference type="HAMAP" id="MF_01965">
    <property type="entry name" value="NADHX_dehydratase"/>
    <property type="match status" value="1"/>
</dbReference>
<evidence type="ECO:0000256" key="12">
    <source>
        <dbReference type="ARBA" id="ARBA00023239"/>
    </source>
</evidence>
<dbReference type="NCBIfam" id="TIGR00197">
    <property type="entry name" value="yjeF_nterm"/>
    <property type="match status" value="1"/>
</dbReference>
<evidence type="ECO:0000256" key="14">
    <source>
        <dbReference type="ARBA" id="ARBA00025153"/>
    </source>
</evidence>
<feature type="binding site" evidence="18">
    <location>
        <position position="73"/>
    </location>
    <ligand>
        <name>K(+)</name>
        <dbReference type="ChEBI" id="CHEBI:29103"/>
    </ligand>
</feature>
<evidence type="ECO:0000259" key="20">
    <source>
        <dbReference type="PROSITE" id="PS51383"/>
    </source>
</evidence>
<dbReference type="HAMAP" id="MF_01966">
    <property type="entry name" value="NADHX_epimerase"/>
    <property type="match status" value="1"/>
</dbReference>
<keyword evidence="10 17" id="KW-0520">NAD</keyword>
<evidence type="ECO:0000256" key="10">
    <source>
        <dbReference type="ARBA" id="ARBA00023027"/>
    </source>
</evidence>
<dbReference type="PROSITE" id="PS51383">
    <property type="entry name" value="YJEF_C_3"/>
    <property type="match status" value="1"/>
</dbReference>
<comment type="similarity">
    <text evidence="4 19">In the C-terminal section; belongs to the NnrD/CARKD family.</text>
</comment>
<dbReference type="NCBIfam" id="TIGR00196">
    <property type="entry name" value="yjeF_cterm"/>
    <property type="match status" value="1"/>
</dbReference>
<keyword evidence="6 17" id="KW-0547">Nucleotide-binding</keyword>
<comment type="caution">
    <text evidence="22">The sequence shown here is derived from an EMBL/GenBank/DDBJ whole genome shotgun (WGS) entry which is preliminary data.</text>
</comment>
<feature type="binding site" evidence="18">
    <location>
        <position position="168"/>
    </location>
    <ligand>
        <name>(6S)-NADPHX</name>
        <dbReference type="ChEBI" id="CHEBI:64076"/>
    </ligand>
</feature>
<protein>
    <recommendedName>
        <fullName evidence="19">Bifunctional NAD(P)H-hydrate repair enzyme</fullName>
    </recommendedName>
    <alternativeName>
        <fullName evidence="19">Nicotinamide nucleotide repair protein</fullName>
    </alternativeName>
    <domain>
        <recommendedName>
            <fullName evidence="19">ADP-dependent (S)-NAD(P)H-hydrate dehydratase</fullName>
            <ecNumber evidence="19">4.2.1.136</ecNumber>
        </recommendedName>
        <alternativeName>
            <fullName evidence="19">ADP-dependent NAD(P)HX dehydratase</fullName>
        </alternativeName>
    </domain>
    <domain>
        <recommendedName>
            <fullName evidence="19">NAD(P)H-hydrate epimerase</fullName>
            <ecNumber evidence="19">5.1.99.6</ecNumber>
        </recommendedName>
    </domain>
</protein>
<comment type="function">
    <text evidence="14 19">Bifunctional enzyme that catalyzes the epimerization of the S- and R-forms of NAD(P)HX and the dehydration of the S-form of NAD(P)HX at the expense of ADP, which is converted to AMP. This allows the repair of both epimers of NAD(P)HX, a damaged form of NAD(P)H that is a result of enzymatic or heat-dependent hydration.</text>
</comment>
<comment type="function">
    <text evidence="18">Catalyzes the epimerization of the S- and R-forms of NAD(P)HX, a damaged form of NAD(P)H that is a result of enzymatic or heat-dependent hydration. This is a prerequisite for the S-specific NAD(P)H-hydrate dehydratase to allow the repair of both epimers of NAD(P)HX.</text>
</comment>
<dbReference type="Gene3D" id="3.40.50.10260">
    <property type="entry name" value="YjeF N-terminal domain"/>
    <property type="match status" value="1"/>
</dbReference>
<evidence type="ECO:0000313" key="23">
    <source>
        <dbReference type="Proteomes" id="UP001430360"/>
    </source>
</evidence>
<dbReference type="PROSITE" id="PS51385">
    <property type="entry name" value="YJEF_N"/>
    <property type="match status" value="1"/>
</dbReference>
<dbReference type="InterPro" id="IPR036652">
    <property type="entry name" value="YjeF_N_dom_sf"/>
</dbReference>
<feature type="binding site" evidence="17">
    <location>
        <position position="331"/>
    </location>
    <ligand>
        <name>(6S)-NADPHX</name>
        <dbReference type="ChEBI" id="CHEBI:64076"/>
    </ligand>
</feature>
<feature type="binding site" evidence="18">
    <location>
        <position position="135"/>
    </location>
    <ligand>
        <name>K(+)</name>
        <dbReference type="ChEBI" id="CHEBI:29103"/>
    </ligand>
</feature>
<evidence type="ECO:0000256" key="13">
    <source>
        <dbReference type="ARBA" id="ARBA00023268"/>
    </source>
</evidence>
<dbReference type="InterPro" id="IPR004443">
    <property type="entry name" value="YjeF_N_dom"/>
</dbReference>
<dbReference type="Proteomes" id="UP001430360">
    <property type="component" value="Unassembled WGS sequence"/>
</dbReference>
<keyword evidence="5 18" id="KW-0479">Metal-binding</keyword>
<comment type="cofactor">
    <cofactor evidence="18 19">
        <name>K(+)</name>
        <dbReference type="ChEBI" id="CHEBI:29103"/>
    </cofactor>
    <text evidence="18 19">Binds 1 potassium ion per subunit.</text>
</comment>
<dbReference type="EC" id="5.1.99.6" evidence="19"/>
<evidence type="ECO:0000313" key="22">
    <source>
        <dbReference type="EMBL" id="MCD9097806.1"/>
    </source>
</evidence>
<dbReference type="SUPFAM" id="SSF64153">
    <property type="entry name" value="YjeF N-terminal domain-like"/>
    <property type="match status" value="1"/>
</dbReference>
<evidence type="ECO:0000256" key="11">
    <source>
        <dbReference type="ARBA" id="ARBA00023235"/>
    </source>
</evidence>
<accession>A0ABS8UE94</accession>
<dbReference type="RefSeq" id="WP_232136938.1">
    <property type="nucleotide sequence ID" value="NZ_CP089507.1"/>
</dbReference>
<evidence type="ECO:0000259" key="21">
    <source>
        <dbReference type="PROSITE" id="PS51385"/>
    </source>
</evidence>
<feature type="binding site" evidence="17">
    <location>
        <position position="270"/>
    </location>
    <ligand>
        <name>(6S)-NADPHX</name>
        <dbReference type="ChEBI" id="CHEBI:64076"/>
    </ligand>
</feature>
<evidence type="ECO:0000256" key="7">
    <source>
        <dbReference type="ARBA" id="ARBA00022840"/>
    </source>
</evidence>
<proteinExistence type="inferred from homology"/>
<evidence type="ECO:0000256" key="6">
    <source>
        <dbReference type="ARBA" id="ARBA00022741"/>
    </source>
</evidence>
<dbReference type="InterPro" id="IPR017953">
    <property type="entry name" value="Carbohydrate_kinase_pred_CS"/>
</dbReference>
<feature type="binding site" evidence="18">
    <location>
        <position position="171"/>
    </location>
    <ligand>
        <name>K(+)</name>
        <dbReference type="ChEBI" id="CHEBI:29103"/>
    </ligand>
</feature>
<evidence type="ECO:0000256" key="16">
    <source>
        <dbReference type="ARBA" id="ARBA00049209"/>
    </source>
</evidence>
<comment type="catalytic activity">
    <reaction evidence="1 18 19">
        <text>(6R)-NADHX = (6S)-NADHX</text>
        <dbReference type="Rhea" id="RHEA:32215"/>
        <dbReference type="ChEBI" id="CHEBI:64074"/>
        <dbReference type="ChEBI" id="CHEBI:64075"/>
        <dbReference type="EC" id="5.1.99.6"/>
    </reaction>
</comment>
<gene>
    <name evidence="18" type="primary">nnrE</name>
    <name evidence="17" type="synonym">nnrD</name>
    <name evidence="22" type="ORF">LTT95_12740</name>
</gene>
<comment type="cofactor">
    <cofactor evidence="17">
        <name>Mg(2+)</name>
        <dbReference type="ChEBI" id="CHEBI:18420"/>
    </cofactor>
</comment>
<dbReference type="InterPro" id="IPR000631">
    <property type="entry name" value="CARKD"/>
</dbReference>
<comment type="similarity">
    <text evidence="18">Belongs to the NnrE/AIBP family.</text>
</comment>
<dbReference type="EC" id="4.2.1.136" evidence="19"/>
<evidence type="ECO:0000256" key="3">
    <source>
        <dbReference type="ARBA" id="ARBA00006001"/>
    </source>
</evidence>
<keyword evidence="11 18" id="KW-0413">Isomerase</keyword>
<feature type="binding site" evidence="18">
    <location>
        <begin position="139"/>
        <end position="145"/>
    </location>
    <ligand>
        <name>(6S)-NADPHX</name>
        <dbReference type="ChEBI" id="CHEBI:64076"/>
    </ligand>
</feature>
<dbReference type="Pfam" id="PF03853">
    <property type="entry name" value="YjeF_N"/>
    <property type="match status" value="1"/>
</dbReference>
<dbReference type="CDD" id="cd01171">
    <property type="entry name" value="YXKO-related"/>
    <property type="match status" value="1"/>
</dbReference>
<comment type="catalytic activity">
    <reaction evidence="16 17 19">
        <text>(6S)-NADPHX + ADP = AMP + phosphate + NADPH + H(+)</text>
        <dbReference type="Rhea" id="RHEA:32235"/>
        <dbReference type="ChEBI" id="CHEBI:15378"/>
        <dbReference type="ChEBI" id="CHEBI:43474"/>
        <dbReference type="ChEBI" id="CHEBI:57783"/>
        <dbReference type="ChEBI" id="CHEBI:64076"/>
        <dbReference type="ChEBI" id="CHEBI:456215"/>
        <dbReference type="ChEBI" id="CHEBI:456216"/>
        <dbReference type="EC" id="4.2.1.136"/>
    </reaction>
</comment>
<keyword evidence="8 17" id="KW-0521">NADP</keyword>
<feature type="binding site" evidence="17">
    <location>
        <begin position="419"/>
        <end position="423"/>
    </location>
    <ligand>
        <name>AMP</name>
        <dbReference type="ChEBI" id="CHEBI:456215"/>
    </ligand>
</feature>
<comment type="function">
    <text evidence="17">Catalyzes the dehydration of the S-form of NAD(P)HX at the expense of ADP, which is converted to AMP. Together with NAD(P)HX epimerase, which catalyzes the epimerization of the S- and R-forms, the enzyme allows the repair of both epimers of NAD(P)HX, a damaged form of NAD(P)H that is a result of enzymatic or heat-dependent hydration.</text>
</comment>
<feature type="binding site" evidence="17">
    <location>
        <position position="448"/>
    </location>
    <ligand>
        <name>AMP</name>
        <dbReference type="ChEBI" id="CHEBI:456215"/>
    </ligand>
</feature>
<evidence type="ECO:0000256" key="5">
    <source>
        <dbReference type="ARBA" id="ARBA00022723"/>
    </source>
</evidence>
<dbReference type="Pfam" id="PF01256">
    <property type="entry name" value="Carb_kinase"/>
    <property type="match status" value="1"/>
</dbReference>
<dbReference type="PANTHER" id="PTHR12592:SF0">
    <property type="entry name" value="ATP-DEPENDENT (S)-NAD(P)H-HYDRATE DEHYDRATASE"/>
    <property type="match status" value="1"/>
</dbReference>
<evidence type="ECO:0000256" key="19">
    <source>
        <dbReference type="PIRNR" id="PIRNR017184"/>
    </source>
</evidence>
<comment type="similarity">
    <text evidence="3 19">In the N-terminal section; belongs to the NnrE/AIBP family.</text>
</comment>
<keyword evidence="23" id="KW-1185">Reference proteome</keyword>
<keyword evidence="9 18" id="KW-0630">Potassium</keyword>
<evidence type="ECO:0000256" key="1">
    <source>
        <dbReference type="ARBA" id="ARBA00000013"/>
    </source>
</evidence>
<keyword evidence="12 17" id="KW-0456">Lyase</keyword>
<feature type="domain" description="YjeF C-terminal" evidence="20">
    <location>
        <begin position="235"/>
        <end position="508"/>
    </location>
</feature>
<evidence type="ECO:0000256" key="15">
    <source>
        <dbReference type="ARBA" id="ARBA00048238"/>
    </source>
</evidence>
<dbReference type="InterPro" id="IPR030677">
    <property type="entry name" value="Nnr"/>
</dbReference>
<reference evidence="22" key="1">
    <citation type="submission" date="2021-12" db="EMBL/GenBank/DDBJ databases">
        <authorList>
            <person name="Ulrich A."/>
        </authorList>
    </citation>
    <scope>NUCLEOTIDE SEQUENCE</scope>
    <source>
        <strain evidence="22">A1P009</strain>
    </source>
</reference>
<evidence type="ECO:0000256" key="9">
    <source>
        <dbReference type="ARBA" id="ARBA00022958"/>
    </source>
</evidence>
<evidence type="ECO:0000256" key="17">
    <source>
        <dbReference type="HAMAP-Rule" id="MF_01965"/>
    </source>
</evidence>
<dbReference type="PANTHER" id="PTHR12592">
    <property type="entry name" value="ATP-DEPENDENT (S)-NAD(P)H-HYDRATE DEHYDRATASE FAMILY MEMBER"/>
    <property type="match status" value="1"/>
</dbReference>
<evidence type="ECO:0000256" key="18">
    <source>
        <dbReference type="HAMAP-Rule" id="MF_01966"/>
    </source>
</evidence>
<evidence type="ECO:0000256" key="2">
    <source>
        <dbReference type="ARBA" id="ARBA00000909"/>
    </source>
</evidence>
<feature type="binding site" evidence="17">
    <location>
        <position position="382"/>
    </location>
    <ligand>
        <name>(6S)-NADPHX</name>
        <dbReference type="ChEBI" id="CHEBI:64076"/>
    </ligand>
</feature>
<dbReference type="InterPro" id="IPR029056">
    <property type="entry name" value="Ribokinase-like"/>
</dbReference>